<dbReference type="AlphaFoldDB" id="A0A6G1HYM4"/>
<sequence length="296" mass="31941">MLVLSLLALGPGVGFLSQNLLRPPPTPGPTARLDTAYMPQAAMDIVISTYAEALPTLSSLIHTLRTHPSTPPSARVYIYTKSPTSNLTALRLSTNATVTRLPNIGREGETYLTHILTHWDDLARHVLFLQASVHNPREAWPRLARYFTSQTGMLSLGPTGTTCPCGHCGDRWGWTDSGVIPATWAAVYGNTTTCGTVGLTYKGQFIASAKRIRGVGRGVYEALRMGLVDMGGEMHGPRYVRGREDRADAPYFGFAVERVWGLVLQCAGGEAGMRCPSLLAGWRRGGESGDCGCFDG</sequence>
<dbReference type="EMBL" id="ML996694">
    <property type="protein sequence ID" value="KAF2400966.1"/>
    <property type="molecule type" value="Genomic_DNA"/>
</dbReference>
<protein>
    <recommendedName>
        <fullName evidence="4">Glycosyltransferase family 2 protein</fullName>
    </recommendedName>
</protein>
<evidence type="ECO:0008006" key="4">
    <source>
        <dbReference type="Google" id="ProtNLM"/>
    </source>
</evidence>
<keyword evidence="3" id="KW-1185">Reference proteome</keyword>
<organism evidence="2 3">
    <name type="scientific">Trichodelitschia bisporula</name>
    <dbReference type="NCBI Taxonomy" id="703511"/>
    <lineage>
        <taxon>Eukaryota</taxon>
        <taxon>Fungi</taxon>
        <taxon>Dikarya</taxon>
        <taxon>Ascomycota</taxon>
        <taxon>Pezizomycotina</taxon>
        <taxon>Dothideomycetes</taxon>
        <taxon>Dothideomycetes incertae sedis</taxon>
        <taxon>Phaeotrichales</taxon>
        <taxon>Phaeotrichaceae</taxon>
        <taxon>Trichodelitschia</taxon>
    </lineage>
</organism>
<dbReference type="PANTHER" id="PTHR37490:SF1">
    <property type="entry name" value="GLYCOSYLTRANSFERASE 2-LIKE DOMAIN-CONTAINING PROTEIN"/>
    <property type="match status" value="1"/>
</dbReference>
<proteinExistence type="predicted"/>
<feature type="chain" id="PRO_5026144790" description="Glycosyltransferase family 2 protein" evidence="1">
    <location>
        <begin position="17"/>
        <end position="296"/>
    </location>
</feature>
<feature type="signal peptide" evidence="1">
    <location>
        <begin position="1"/>
        <end position="16"/>
    </location>
</feature>
<evidence type="ECO:0000313" key="2">
    <source>
        <dbReference type="EMBL" id="KAF2400966.1"/>
    </source>
</evidence>
<evidence type="ECO:0000313" key="3">
    <source>
        <dbReference type="Proteomes" id="UP000799640"/>
    </source>
</evidence>
<accession>A0A6G1HYM4</accession>
<evidence type="ECO:0000256" key="1">
    <source>
        <dbReference type="SAM" id="SignalP"/>
    </source>
</evidence>
<keyword evidence="1" id="KW-0732">Signal</keyword>
<dbReference type="OrthoDB" id="28755at2759"/>
<reference evidence="2" key="1">
    <citation type="journal article" date="2020" name="Stud. Mycol.">
        <title>101 Dothideomycetes genomes: a test case for predicting lifestyles and emergence of pathogens.</title>
        <authorList>
            <person name="Haridas S."/>
            <person name="Albert R."/>
            <person name="Binder M."/>
            <person name="Bloem J."/>
            <person name="Labutti K."/>
            <person name="Salamov A."/>
            <person name="Andreopoulos B."/>
            <person name="Baker S."/>
            <person name="Barry K."/>
            <person name="Bills G."/>
            <person name="Bluhm B."/>
            <person name="Cannon C."/>
            <person name="Castanera R."/>
            <person name="Culley D."/>
            <person name="Daum C."/>
            <person name="Ezra D."/>
            <person name="Gonzalez J."/>
            <person name="Henrissat B."/>
            <person name="Kuo A."/>
            <person name="Liang C."/>
            <person name="Lipzen A."/>
            <person name="Lutzoni F."/>
            <person name="Magnuson J."/>
            <person name="Mondo S."/>
            <person name="Nolan M."/>
            <person name="Ohm R."/>
            <person name="Pangilinan J."/>
            <person name="Park H.-J."/>
            <person name="Ramirez L."/>
            <person name="Alfaro M."/>
            <person name="Sun H."/>
            <person name="Tritt A."/>
            <person name="Yoshinaga Y."/>
            <person name="Zwiers L.-H."/>
            <person name="Turgeon B."/>
            <person name="Goodwin S."/>
            <person name="Spatafora J."/>
            <person name="Crous P."/>
            <person name="Grigoriev I."/>
        </authorList>
    </citation>
    <scope>NUCLEOTIDE SEQUENCE</scope>
    <source>
        <strain evidence="2">CBS 262.69</strain>
    </source>
</reference>
<dbReference type="PANTHER" id="PTHR37490">
    <property type="entry name" value="EXPRESSED PROTEIN"/>
    <property type="match status" value="1"/>
</dbReference>
<dbReference type="Proteomes" id="UP000799640">
    <property type="component" value="Unassembled WGS sequence"/>
</dbReference>
<name>A0A6G1HYM4_9PEZI</name>
<gene>
    <name evidence="2" type="ORF">EJ06DRAFT_509957</name>
</gene>